<dbReference type="PANTHER" id="PTHR46718:SF1">
    <property type="entry name" value="ASPARTATE-SEMIALDEHYDE DEHYDROGENASE"/>
    <property type="match status" value="1"/>
</dbReference>
<dbReference type="UniPathway" id="UPA00050">
    <property type="reaction ID" value="UER00463"/>
</dbReference>
<proteinExistence type="inferred from homology"/>
<dbReference type="InterPro" id="IPR012280">
    <property type="entry name" value="Semialdhyde_DH_dimer_dom"/>
</dbReference>
<keyword evidence="7" id="KW-0791">Threonine biosynthesis</keyword>
<evidence type="ECO:0000259" key="14">
    <source>
        <dbReference type="SMART" id="SM00859"/>
    </source>
</evidence>
<dbReference type="GO" id="GO:0009088">
    <property type="term" value="P:threonine biosynthetic process"/>
    <property type="evidence" value="ECO:0007669"/>
    <property type="project" value="UniProtKB-UniPathway"/>
</dbReference>
<dbReference type="InterPro" id="IPR036291">
    <property type="entry name" value="NAD(P)-bd_dom_sf"/>
</dbReference>
<dbReference type="InterPro" id="IPR005676">
    <property type="entry name" value="Asp_semi-ald_DH_pep-lack"/>
</dbReference>
<comment type="similarity">
    <text evidence="4">Belongs to the aspartate-semialdehyde dehydrogenase family.</text>
</comment>
<dbReference type="PANTHER" id="PTHR46718">
    <property type="entry name" value="ASPARTATE-SEMIALDEHYDE DEHYDROGENASE"/>
    <property type="match status" value="1"/>
</dbReference>
<dbReference type="GO" id="GO:0004073">
    <property type="term" value="F:aspartate-semialdehyde dehydrogenase activity"/>
    <property type="evidence" value="ECO:0007669"/>
    <property type="project" value="UniProtKB-EC"/>
</dbReference>
<evidence type="ECO:0000256" key="7">
    <source>
        <dbReference type="ARBA" id="ARBA00022697"/>
    </source>
</evidence>
<dbReference type="CDD" id="cd02315">
    <property type="entry name" value="ScASADH_like_N"/>
    <property type="match status" value="1"/>
</dbReference>
<evidence type="ECO:0000256" key="6">
    <source>
        <dbReference type="ARBA" id="ARBA00022605"/>
    </source>
</evidence>
<organism evidence="15 16">
    <name type="scientific">Stigmatella aurantiaca</name>
    <dbReference type="NCBI Taxonomy" id="41"/>
    <lineage>
        <taxon>Bacteria</taxon>
        <taxon>Pseudomonadati</taxon>
        <taxon>Myxococcota</taxon>
        <taxon>Myxococcia</taxon>
        <taxon>Myxococcales</taxon>
        <taxon>Cystobacterineae</taxon>
        <taxon>Archangiaceae</taxon>
        <taxon>Stigmatella</taxon>
    </lineage>
</organism>
<dbReference type="UniPathway" id="UPA00051">
    <property type="reaction ID" value="UER00464"/>
</dbReference>
<gene>
    <name evidence="15" type="ORF">SAMN05444354_12819</name>
</gene>
<dbReference type="UniPathway" id="UPA00034">
    <property type="reaction ID" value="UER00016"/>
</dbReference>
<dbReference type="GO" id="GO:0009086">
    <property type="term" value="P:methionine biosynthetic process"/>
    <property type="evidence" value="ECO:0007669"/>
    <property type="project" value="UniProtKB-KW"/>
</dbReference>
<comment type="function">
    <text evidence="1">Catalyzes the NADPH-dependent formation of L-aspartate-semialdehyde (L-ASA) by the reductive dephosphorylation of L-aspartyl-4-phosphate.</text>
</comment>
<comment type="pathway">
    <text evidence="3">Amino-acid biosynthesis; L-threonine biosynthesis; L-threonine from L-aspartate: step 2/5.</text>
</comment>
<evidence type="ECO:0000256" key="1">
    <source>
        <dbReference type="ARBA" id="ARBA00002492"/>
    </source>
</evidence>
<dbReference type="SUPFAM" id="SSF51735">
    <property type="entry name" value="NAD(P)-binding Rossmann-fold domains"/>
    <property type="match status" value="1"/>
</dbReference>
<dbReference type="Gene3D" id="3.30.360.10">
    <property type="entry name" value="Dihydrodipicolinate Reductase, domain 2"/>
    <property type="match status" value="1"/>
</dbReference>
<protein>
    <recommendedName>
        <fullName evidence="5">aspartate-semialdehyde dehydrogenase</fullName>
        <ecNumber evidence="5">1.2.1.11</ecNumber>
    </recommendedName>
</protein>
<dbReference type="GO" id="GO:0009089">
    <property type="term" value="P:lysine biosynthetic process via diaminopimelate"/>
    <property type="evidence" value="ECO:0007669"/>
    <property type="project" value="UniProtKB-UniPathway"/>
</dbReference>
<evidence type="ECO:0000256" key="13">
    <source>
        <dbReference type="PIRSR" id="PIRSR000148-1"/>
    </source>
</evidence>
<keyword evidence="16" id="KW-1185">Reference proteome</keyword>
<keyword evidence="10" id="KW-0560">Oxidoreductase</keyword>
<evidence type="ECO:0000256" key="10">
    <source>
        <dbReference type="ARBA" id="ARBA00023002"/>
    </source>
</evidence>
<evidence type="ECO:0000256" key="5">
    <source>
        <dbReference type="ARBA" id="ARBA00013120"/>
    </source>
</evidence>
<dbReference type="InterPro" id="IPR000534">
    <property type="entry name" value="Semialdehyde_DH_NAD-bd"/>
</dbReference>
<dbReference type="NCBIfam" id="NF006416">
    <property type="entry name" value="PRK08664.1"/>
    <property type="match status" value="1"/>
</dbReference>
<dbReference type="GO" id="GO:0050661">
    <property type="term" value="F:NADP binding"/>
    <property type="evidence" value="ECO:0007669"/>
    <property type="project" value="InterPro"/>
</dbReference>
<evidence type="ECO:0000256" key="4">
    <source>
        <dbReference type="ARBA" id="ARBA00010584"/>
    </source>
</evidence>
<dbReference type="SMART" id="SM00859">
    <property type="entry name" value="Semialdhyde_dh"/>
    <property type="match status" value="1"/>
</dbReference>
<name>A0A1H8CZT0_STIAU</name>
<dbReference type="Proteomes" id="UP000182719">
    <property type="component" value="Unassembled WGS sequence"/>
</dbReference>
<dbReference type="RefSeq" id="WP_075010734.1">
    <property type="nucleotide sequence ID" value="NZ_FOAP01000028.1"/>
</dbReference>
<dbReference type="GO" id="GO:0046983">
    <property type="term" value="F:protein dimerization activity"/>
    <property type="evidence" value="ECO:0007669"/>
    <property type="project" value="InterPro"/>
</dbReference>
<dbReference type="Gene3D" id="3.40.50.720">
    <property type="entry name" value="NAD(P)-binding Rossmann-like Domain"/>
    <property type="match status" value="1"/>
</dbReference>
<evidence type="ECO:0000256" key="12">
    <source>
        <dbReference type="ARBA" id="ARBA00023167"/>
    </source>
</evidence>
<dbReference type="InterPro" id="IPR000319">
    <property type="entry name" value="Asp-semialdehyde_DH_CS"/>
</dbReference>
<evidence type="ECO:0000256" key="11">
    <source>
        <dbReference type="ARBA" id="ARBA00023154"/>
    </source>
</evidence>
<dbReference type="EMBL" id="FOAP01000028">
    <property type="protein sequence ID" value="SEN00495.1"/>
    <property type="molecule type" value="Genomic_DNA"/>
</dbReference>
<feature type="active site" description="Proton acceptor" evidence="13">
    <location>
        <position position="252"/>
    </location>
</feature>
<evidence type="ECO:0000313" key="15">
    <source>
        <dbReference type="EMBL" id="SEN00495.1"/>
    </source>
</evidence>
<dbReference type="NCBIfam" id="TIGR00978">
    <property type="entry name" value="asd_EA"/>
    <property type="match status" value="1"/>
</dbReference>
<dbReference type="SUPFAM" id="SSF55347">
    <property type="entry name" value="Glyceraldehyde-3-phosphate dehydrogenase-like, C-terminal domain"/>
    <property type="match status" value="1"/>
</dbReference>
<dbReference type="InterPro" id="IPR051823">
    <property type="entry name" value="ASADH-related"/>
</dbReference>
<dbReference type="PROSITE" id="PS01103">
    <property type="entry name" value="ASD"/>
    <property type="match status" value="1"/>
</dbReference>
<keyword evidence="6" id="KW-0028">Amino-acid biosynthesis</keyword>
<evidence type="ECO:0000256" key="8">
    <source>
        <dbReference type="ARBA" id="ARBA00022857"/>
    </source>
</evidence>
<keyword evidence="9" id="KW-0220">Diaminopimelate biosynthesis</keyword>
<dbReference type="OrthoDB" id="9805684at2"/>
<keyword evidence="11" id="KW-0457">Lysine biosynthesis</keyword>
<feature type="active site" description="Acyl-thioester intermediate" evidence="13">
    <location>
        <position position="156"/>
    </location>
</feature>
<dbReference type="AlphaFoldDB" id="A0A1H8CZT0"/>
<dbReference type="CDD" id="cd18130">
    <property type="entry name" value="ASADH_C_arch_fung_like"/>
    <property type="match status" value="1"/>
</dbReference>
<dbReference type="GO" id="GO:0051287">
    <property type="term" value="F:NAD binding"/>
    <property type="evidence" value="ECO:0007669"/>
    <property type="project" value="InterPro"/>
</dbReference>
<dbReference type="EC" id="1.2.1.11" evidence="5"/>
<evidence type="ECO:0000256" key="3">
    <source>
        <dbReference type="ARBA" id="ARBA00005097"/>
    </source>
</evidence>
<dbReference type="Pfam" id="PF01118">
    <property type="entry name" value="Semialdhyde_dh"/>
    <property type="match status" value="1"/>
</dbReference>
<keyword evidence="12" id="KW-0486">Methionine biosynthesis</keyword>
<reference evidence="16" key="1">
    <citation type="submission" date="2016-10" db="EMBL/GenBank/DDBJ databases">
        <authorList>
            <person name="Varghese N."/>
            <person name="Submissions S."/>
        </authorList>
    </citation>
    <scope>NUCLEOTIDE SEQUENCE [LARGE SCALE GENOMIC DNA]</scope>
    <source>
        <strain evidence="16">DSM 17044</strain>
    </source>
</reference>
<feature type="domain" description="Semialdehyde dehydrogenase NAD-binding" evidence="14">
    <location>
        <begin position="5"/>
        <end position="137"/>
    </location>
</feature>
<dbReference type="PIRSF" id="PIRSF000148">
    <property type="entry name" value="ASA_dh"/>
    <property type="match status" value="1"/>
</dbReference>
<dbReference type="Pfam" id="PF02774">
    <property type="entry name" value="Semialdhyde_dhC"/>
    <property type="match status" value="1"/>
</dbReference>
<comment type="pathway">
    <text evidence="2">Amino-acid biosynthesis; L-methionine biosynthesis via de novo pathway; L-homoserine from L-aspartate: step 2/3.</text>
</comment>
<evidence type="ECO:0000256" key="2">
    <source>
        <dbReference type="ARBA" id="ARBA00005021"/>
    </source>
</evidence>
<dbReference type="GO" id="GO:0019877">
    <property type="term" value="P:diaminopimelate biosynthetic process"/>
    <property type="evidence" value="ECO:0007669"/>
    <property type="project" value="UniProtKB-KW"/>
</dbReference>
<evidence type="ECO:0000313" key="16">
    <source>
        <dbReference type="Proteomes" id="UP000182719"/>
    </source>
</evidence>
<accession>A0A1H8CZT0</accession>
<evidence type="ECO:0000256" key="9">
    <source>
        <dbReference type="ARBA" id="ARBA00022915"/>
    </source>
</evidence>
<keyword evidence="8" id="KW-0521">NADP</keyword>
<sequence length="362" mass="38403">MAKLRAVLIGATGLAGQQFIAGLQNHPFIELTGLAASPRSAGKSYVDALRTANGMTAWFVPEALPASVARMPVVSGDAVQAKDYDIAFSAVEADVAREIEPRLAKDIPVFSAASAFRYEADVPLIIPPVNSAHAPLVREQQRRRGWKGFIVPIPNCTTTGLAVTLAPLAERFGVKAVLMTSLQAMSGAGRSPGVIGLDILDNVVPYIPKEEGKVEVETKKILGALQAGGTAIDSHGVKVSCTCTRVAVMEGHTEAVFVSLGKKATVDEVSAALREWRGDEVARGLPSSPPNWIELLEDPFRPQPRLDRDTHGGMATTVGRVREDGVLENGFKYVLVSHNTKMGAAKGAILVAELMRAQGLLG</sequence>